<dbReference type="Proteomes" id="UP000509303">
    <property type="component" value="Chromosome"/>
</dbReference>
<keyword evidence="2" id="KW-0560">Oxidoreductase</keyword>
<dbReference type="EMBL" id="CP054929">
    <property type="protein sequence ID" value="QKW48220.1"/>
    <property type="molecule type" value="Genomic_DNA"/>
</dbReference>
<dbReference type="InterPro" id="IPR008775">
    <property type="entry name" value="Phytyl_CoA_dOase-like"/>
</dbReference>
<keyword evidence="2" id="KW-0223">Dioxygenase</keyword>
<dbReference type="GO" id="GO:0016706">
    <property type="term" value="F:2-oxoglutarate-dependent dioxygenase activity"/>
    <property type="evidence" value="ECO:0007669"/>
    <property type="project" value="UniProtKB-ARBA"/>
</dbReference>
<reference evidence="2 3" key="1">
    <citation type="submission" date="2020-06" db="EMBL/GenBank/DDBJ databases">
        <title>Genome mining for natural products.</title>
        <authorList>
            <person name="Zhang B."/>
            <person name="Shi J."/>
            <person name="Ge H."/>
        </authorList>
    </citation>
    <scope>NUCLEOTIDE SEQUENCE [LARGE SCALE GENOMIC DNA]</scope>
    <source>
        <strain evidence="2 3">NA00687</strain>
    </source>
</reference>
<dbReference type="Gene3D" id="2.60.120.620">
    <property type="entry name" value="q2cbj1_9rhob like domain"/>
    <property type="match status" value="1"/>
</dbReference>
<dbReference type="RefSeq" id="WP_176159917.1">
    <property type="nucleotide sequence ID" value="NZ_CP054929.1"/>
</dbReference>
<organism evidence="2 3">
    <name type="scientific">Streptomyces buecherae</name>
    <dbReference type="NCBI Taxonomy" id="2763006"/>
    <lineage>
        <taxon>Bacteria</taxon>
        <taxon>Bacillati</taxon>
        <taxon>Actinomycetota</taxon>
        <taxon>Actinomycetes</taxon>
        <taxon>Kitasatosporales</taxon>
        <taxon>Streptomycetaceae</taxon>
        <taxon>Streptomyces</taxon>
    </lineage>
</organism>
<accession>A0A7H8NI85</accession>
<dbReference type="EMBL" id="CP054929">
    <property type="protein sequence ID" value="QKW54110.1"/>
    <property type="molecule type" value="Genomic_DNA"/>
</dbReference>
<protein>
    <submittedName>
        <fullName evidence="2">Phytanoyl-CoA dioxygenase family protein</fullName>
    </submittedName>
</protein>
<sequence>MDDDISNPLPTRLGKEELYDFDTRGFILKEGFVKPEETDGILAALEPLWQQEGGSGLLFRAPVFETDLPFFRNMALRVAAESGVYDTINQPFRLIESYALRRAGGSLQALHNGRSNKNESAFGASNRAMWRDHTYHDGLLHCMMVKALVYLSDVTALEDGPFVVVEGSHKANFPFPIPLSRMKKGAGLDRPGTSPVYARTGDLLLLNEALTHGSLPKTSPGDRTFIAFSFAPSFVSNYRKLAKGSHSLSEMGFRE</sequence>
<dbReference type="SUPFAM" id="SSF51197">
    <property type="entry name" value="Clavaminate synthase-like"/>
    <property type="match status" value="1"/>
</dbReference>
<proteinExistence type="predicted"/>
<dbReference type="AlphaFoldDB" id="A0A7H8NI85"/>
<keyword evidence="3" id="KW-1185">Reference proteome</keyword>
<evidence type="ECO:0000313" key="2">
    <source>
        <dbReference type="EMBL" id="QKW54110.1"/>
    </source>
</evidence>
<name>A0A7H8NI85_9ACTN</name>
<dbReference type="Pfam" id="PF05721">
    <property type="entry name" value="PhyH"/>
    <property type="match status" value="1"/>
</dbReference>
<gene>
    <name evidence="1" type="ORF">HUT08_00160</name>
    <name evidence="2" type="ORF">HUT08_36265</name>
</gene>
<evidence type="ECO:0000313" key="3">
    <source>
        <dbReference type="Proteomes" id="UP000509303"/>
    </source>
</evidence>
<evidence type="ECO:0000313" key="1">
    <source>
        <dbReference type="EMBL" id="QKW48220.1"/>
    </source>
</evidence>